<feature type="compositionally biased region" description="Basic and acidic residues" evidence="1">
    <location>
        <begin position="1"/>
        <end position="10"/>
    </location>
</feature>
<accession>A0A0F9BAR7</accession>
<evidence type="ECO:0000256" key="1">
    <source>
        <dbReference type="SAM" id="MobiDB-lite"/>
    </source>
</evidence>
<organism evidence="2">
    <name type="scientific">marine sediment metagenome</name>
    <dbReference type="NCBI Taxonomy" id="412755"/>
    <lineage>
        <taxon>unclassified sequences</taxon>
        <taxon>metagenomes</taxon>
        <taxon>ecological metagenomes</taxon>
    </lineage>
</organism>
<evidence type="ECO:0000313" key="2">
    <source>
        <dbReference type="EMBL" id="KKL10912.1"/>
    </source>
</evidence>
<protein>
    <submittedName>
        <fullName evidence="2">Uncharacterized protein</fullName>
    </submittedName>
</protein>
<feature type="region of interest" description="Disordered" evidence="1">
    <location>
        <begin position="1"/>
        <end position="29"/>
    </location>
</feature>
<feature type="non-terminal residue" evidence="2">
    <location>
        <position position="1"/>
    </location>
</feature>
<name>A0A0F9BAR7_9ZZZZ</name>
<sequence length="29" mass="3425">LKKNEIKHILFEPASGEDESNLDKTKKRR</sequence>
<comment type="caution">
    <text evidence="2">The sequence shown here is derived from an EMBL/GenBank/DDBJ whole genome shotgun (WGS) entry which is preliminary data.</text>
</comment>
<gene>
    <name evidence="2" type="ORF">LCGC14_2551100</name>
</gene>
<dbReference type="EMBL" id="LAZR01041870">
    <property type="protein sequence ID" value="KKL10912.1"/>
    <property type="molecule type" value="Genomic_DNA"/>
</dbReference>
<dbReference type="AlphaFoldDB" id="A0A0F9BAR7"/>
<proteinExistence type="predicted"/>
<reference evidence="2" key="1">
    <citation type="journal article" date="2015" name="Nature">
        <title>Complex archaea that bridge the gap between prokaryotes and eukaryotes.</title>
        <authorList>
            <person name="Spang A."/>
            <person name="Saw J.H."/>
            <person name="Jorgensen S.L."/>
            <person name="Zaremba-Niedzwiedzka K."/>
            <person name="Martijn J."/>
            <person name="Lind A.E."/>
            <person name="van Eijk R."/>
            <person name="Schleper C."/>
            <person name="Guy L."/>
            <person name="Ettema T.J."/>
        </authorList>
    </citation>
    <scope>NUCLEOTIDE SEQUENCE</scope>
</reference>